<dbReference type="InterPro" id="IPR038705">
    <property type="entry name" value="YabP_sf"/>
</dbReference>
<organism evidence="2 3">
    <name type="scientific">Geobacillus proteiniphilus</name>
    <dbReference type="NCBI Taxonomy" id="860353"/>
    <lineage>
        <taxon>Bacteria</taxon>
        <taxon>Bacillati</taxon>
        <taxon>Bacillota</taxon>
        <taxon>Bacilli</taxon>
        <taxon>Bacillales</taxon>
        <taxon>Anoxybacillaceae</taxon>
        <taxon>Geobacillus</taxon>
    </lineage>
</organism>
<reference evidence="2 3" key="1">
    <citation type="submission" date="2016-11" db="EMBL/GenBank/DDBJ databases">
        <authorList>
            <person name="Kadnikov V."/>
            <person name="Nazina T."/>
        </authorList>
    </citation>
    <scope>NUCLEOTIDE SEQUENCE [LARGE SCALE GENOMIC DNA]</scope>
    <source>
        <strain evidence="2 3">1017</strain>
    </source>
</reference>
<dbReference type="GO" id="GO:0030435">
    <property type="term" value="P:sporulation resulting in formation of a cellular spore"/>
    <property type="evidence" value="ECO:0007669"/>
    <property type="project" value="InterPro"/>
</dbReference>
<sequence>MEMRGMNMSRHDEFGGSTNKGPVQEHDVIMRGRRLLDITGVKQVESFDNEEFLLETVMGFLAIRGQNLQMKNLDVDKGVVSIKGRIFDLVYLDDHQEKAKGFFSKLFK</sequence>
<reference evidence="3" key="2">
    <citation type="submission" date="2017-01" db="EMBL/GenBank/DDBJ databases">
        <title>Genome sequencing and annotation of Geobacillus sp. 1017, a Hydrocarbon-Oxidizing Thermophilic Bacterium Isolated from a Heavy Oil Reservoir (China).</title>
        <authorList>
            <person name="Kadnikov V.V."/>
            <person name="Mardanov A.V."/>
            <person name="Poltaraus A.B."/>
            <person name="Sokolova D.S."/>
            <person name="Semenova E.M."/>
            <person name="Ravin N.V."/>
            <person name="Tourova T.P."/>
            <person name="Nazina T.N."/>
        </authorList>
    </citation>
    <scope>NUCLEOTIDE SEQUENCE [LARGE SCALE GENOMIC DNA]</scope>
    <source>
        <strain evidence="3">1017</strain>
    </source>
</reference>
<dbReference type="PIRSF" id="PIRSF011576">
    <property type="entry name" value="YabP"/>
    <property type="match status" value="1"/>
</dbReference>
<dbReference type="Proteomes" id="UP000186030">
    <property type="component" value="Unassembled WGS sequence"/>
</dbReference>
<dbReference type="NCBIfam" id="TIGR02892">
    <property type="entry name" value="spore_yabP"/>
    <property type="match status" value="1"/>
</dbReference>
<dbReference type="EMBL" id="MQMG01000022">
    <property type="protein sequence ID" value="OKO93481.1"/>
    <property type="molecule type" value="Genomic_DNA"/>
</dbReference>
<protein>
    <submittedName>
        <fullName evidence="2">Forespore shell protein</fullName>
    </submittedName>
</protein>
<dbReference type="Pfam" id="PF07873">
    <property type="entry name" value="YabP"/>
    <property type="match status" value="1"/>
</dbReference>
<dbReference type="InterPro" id="IPR022476">
    <property type="entry name" value="Spore_YabP/YqfC"/>
</dbReference>
<dbReference type="AlphaFoldDB" id="A0A1Q5SZM8"/>
<accession>A0A1Q5SZM8</accession>
<dbReference type="InterPro" id="IPR012504">
    <property type="entry name" value="Spore_YabP"/>
</dbReference>
<feature type="compositionally biased region" description="Basic and acidic residues" evidence="1">
    <location>
        <begin position="1"/>
        <end position="14"/>
    </location>
</feature>
<name>A0A1Q5SZM8_9BACL</name>
<proteinExistence type="predicted"/>
<evidence type="ECO:0000313" key="2">
    <source>
        <dbReference type="EMBL" id="OKO93481.1"/>
    </source>
</evidence>
<dbReference type="Gene3D" id="2.60.40.2000">
    <property type="match status" value="1"/>
</dbReference>
<feature type="region of interest" description="Disordered" evidence="1">
    <location>
        <begin position="1"/>
        <end position="23"/>
    </location>
</feature>
<evidence type="ECO:0000313" key="3">
    <source>
        <dbReference type="Proteomes" id="UP000186030"/>
    </source>
</evidence>
<evidence type="ECO:0000256" key="1">
    <source>
        <dbReference type="SAM" id="MobiDB-lite"/>
    </source>
</evidence>
<comment type="caution">
    <text evidence="2">The sequence shown here is derived from an EMBL/GenBank/DDBJ whole genome shotgun (WGS) entry which is preliminary data.</text>
</comment>
<gene>
    <name evidence="2" type="ORF">BRO54_1940</name>
</gene>